<keyword evidence="2" id="KW-1185">Reference proteome</keyword>
<organism evidence="1 2">
    <name type="scientific">Geotalea daltonii (strain DSM 22248 / JCM 15807 / FRC-32)</name>
    <name type="common">Geobacter daltonii</name>
    <dbReference type="NCBI Taxonomy" id="316067"/>
    <lineage>
        <taxon>Bacteria</taxon>
        <taxon>Pseudomonadati</taxon>
        <taxon>Thermodesulfobacteriota</taxon>
        <taxon>Desulfuromonadia</taxon>
        <taxon>Geobacterales</taxon>
        <taxon>Geobacteraceae</taxon>
        <taxon>Geotalea</taxon>
    </lineage>
</organism>
<dbReference type="RefSeq" id="WP_012645751.1">
    <property type="nucleotide sequence ID" value="NC_011979.1"/>
</dbReference>
<dbReference type="HOGENOM" id="CLU_591552_0_0_7"/>
<dbReference type="EMBL" id="CP001390">
    <property type="protein sequence ID" value="ACM19022.1"/>
    <property type="molecule type" value="Genomic_DNA"/>
</dbReference>
<evidence type="ECO:0000313" key="1">
    <source>
        <dbReference type="EMBL" id="ACM19022.1"/>
    </source>
</evidence>
<name>B9M0I5_GEODF</name>
<dbReference type="InterPro" id="IPR036514">
    <property type="entry name" value="SGNH_hydro_sf"/>
</dbReference>
<dbReference type="STRING" id="316067.Geob_0657"/>
<dbReference type="Proteomes" id="UP000007721">
    <property type="component" value="Chromosome"/>
</dbReference>
<proteinExistence type="predicted"/>
<evidence type="ECO:0000313" key="2">
    <source>
        <dbReference type="Proteomes" id="UP000007721"/>
    </source>
</evidence>
<dbReference type="OrthoDB" id="8477981at2"/>
<protein>
    <recommendedName>
        <fullName evidence="3">SGNH/GDSL hydrolase family protein</fullName>
    </recommendedName>
</protein>
<gene>
    <name evidence="1" type="ordered locus">Geob_0657</name>
</gene>
<dbReference type="KEGG" id="geo:Geob_0657"/>
<dbReference type="AlphaFoldDB" id="B9M0I5"/>
<sequence length="462" mass="53462">MDALLLLPKDVTNKAQIDRVRLSLAYRLKVEDTLIIAASYRCHEAWQRELAENIQPLETLELDKFGLIAYCDCSNEYVAYTRVNKGPLNETYPYFEGVPNELVIMLDKIYDKKPKLIYYYALSSGKLFHPPFSVINQQVDKHLYTHVYNALGERLDNRYYFFPYTYLYRCTGMGPTNEFGFRIPLDTDRYLGRNPKHKVIAVFGGSAAWSYYNLFEETFAVQLENKLNAYCTAHGLDTHFSVVNFSQLSNVVLDEIFNYMLYCQKLRPDIVIAHDGFNDLFYGQMSDPYLLNTQCITYHFNMERWSQILHNTKDLDLPQMLTPGAILAKNTPRAVIKSYLSRLLQFEGLAKSSGATFISGLQPTVYSRKTPSPVERKFIDLYVKPENCGMSEQFNNMPFIYDKYQQEIAGKLAHFIDFDKHFFQLGEDATLFGDIMHTSPEGEELIASTYCTYITENLSRLL</sequence>
<dbReference type="SUPFAM" id="SSF52266">
    <property type="entry name" value="SGNH hydrolase"/>
    <property type="match status" value="1"/>
</dbReference>
<dbReference type="Gene3D" id="3.40.50.1110">
    <property type="entry name" value="SGNH hydrolase"/>
    <property type="match status" value="1"/>
</dbReference>
<accession>B9M0I5</accession>
<reference evidence="1 2" key="1">
    <citation type="submission" date="2009-01" db="EMBL/GenBank/DDBJ databases">
        <title>Complete sequence of Geobacter sp. FRC-32.</title>
        <authorList>
            <consortium name="US DOE Joint Genome Institute"/>
            <person name="Lucas S."/>
            <person name="Copeland A."/>
            <person name="Lapidus A."/>
            <person name="Glavina del Rio T."/>
            <person name="Dalin E."/>
            <person name="Tice H."/>
            <person name="Bruce D."/>
            <person name="Goodwin L."/>
            <person name="Pitluck S."/>
            <person name="Saunders E."/>
            <person name="Brettin T."/>
            <person name="Detter J.C."/>
            <person name="Han C."/>
            <person name="Larimer F."/>
            <person name="Land M."/>
            <person name="Hauser L."/>
            <person name="Kyrpides N."/>
            <person name="Ovchinnikova G."/>
            <person name="Kostka J."/>
            <person name="Richardson P."/>
        </authorList>
    </citation>
    <scope>NUCLEOTIDE SEQUENCE [LARGE SCALE GENOMIC DNA]</scope>
    <source>
        <strain evidence="2">DSM 22248 / JCM 15807 / FRC-32</strain>
    </source>
</reference>
<evidence type="ECO:0008006" key="3">
    <source>
        <dbReference type="Google" id="ProtNLM"/>
    </source>
</evidence>
<dbReference type="GO" id="GO:0016788">
    <property type="term" value="F:hydrolase activity, acting on ester bonds"/>
    <property type="evidence" value="ECO:0007669"/>
    <property type="project" value="UniProtKB-ARBA"/>
</dbReference>